<gene>
    <name evidence="2" type="primary">LgM4147LRVhigh.12.00430.00990</name>
    <name evidence="2" type="ORF">BN36_1213040</name>
</gene>
<dbReference type="EMBL" id="CALQ01000370">
    <property type="protein sequence ID" value="CCM13794.1"/>
    <property type="molecule type" value="Genomic_DNA"/>
</dbReference>
<accession>A0A1E1IRV8</accession>
<proteinExistence type="predicted"/>
<protein>
    <submittedName>
        <fullName evidence="2">Uncharacterized protein</fullName>
    </submittedName>
</protein>
<dbReference type="AlphaFoldDB" id="A0A1E1IRV8"/>
<sequence>MSLASFPSGPYPSSKCGSTRGYTHPPRSQVHRRYDRQSSEGQLPHTGAREVVGSIPRSSSPFFSISCFTPSCVLYYASVEGLRRTSSLVLMLQTGRRRGRGSPWAVCGDEGSICDLRLPRPHAPCLLRGGRVSRGIRKRRLLPKLRRTRGVFAVGPPSFPFLLARRCVRAFSPLPLVGRHFACRRRLLTIFLLCGPNVLNTTERLRTTATTGALADSVL</sequence>
<evidence type="ECO:0000313" key="2">
    <source>
        <dbReference type="EMBL" id="CCM13794.1"/>
    </source>
</evidence>
<organism evidence="2">
    <name type="scientific">Leishmania guyanensis</name>
    <dbReference type="NCBI Taxonomy" id="5670"/>
    <lineage>
        <taxon>Eukaryota</taxon>
        <taxon>Discoba</taxon>
        <taxon>Euglenozoa</taxon>
        <taxon>Kinetoplastea</taxon>
        <taxon>Metakinetoplastina</taxon>
        <taxon>Trypanosomatida</taxon>
        <taxon>Trypanosomatidae</taxon>
        <taxon>Leishmaniinae</taxon>
        <taxon>Leishmania</taxon>
        <taxon>Leishmania guyanensis species complex</taxon>
    </lineage>
</organism>
<reference evidence="2" key="1">
    <citation type="submission" date="2012-08" db="EMBL/GenBank/DDBJ databases">
        <title>Comparative genomics of metastatic and non-metastatic Leishmania guyanensis provides insights into polygenic factors involved in Leishmania RNA virus infection.</title>
        <authorList>
            <person name="Smith D."/>
            <person name="Hertz-Fowler C."/>
            <person name="Martin R."/>
            <person name="Dickens N."/>
            <person name="Fasel N."/>
            <person name="Falquet L."/>
            <person name="Beverley S."/>
            <person name="Zangger H."/>
            <person name="Calderon-Copete S."/>
            <person name="Mottram J."/>
            <person name="Xenarios I."/>
        </authorList>
    </citation>
    <scope>NUCLEOTIDE SEQUENCE</scope>
    <source>
        <strain evidence="2">MHOM/BR/75/M4147/SSU:IR2SAT-LUC</strain>
    </source>
</reference>
<name>A0A1E1IRV8_LEIGU</name>
<evidence type="ECO:0000256" key="1">
    <source>
        <dbReference type="SAM" id="MobiDB-lite"/>
    </source>
</evidence>
<feature type="region of interest" description="Disordered" evidence="1">
    <location>
        <begin position="1"/>
        <end position="50"/>
    </location>
</feature>